<dbReference type="GO" id="GO:0000155">
    <property type="term" value="F:phosphorelay sensor kinase activity"/>
    <property type="evidence" value="ECO:0007669"/>
    <property type="project" value="InterPro"/>
</dbReference>
<dbReference type="PROSITE" id="PS50112">
    <property type="entry name" value="PAS"/>
    <property type="match status" value="1"/>
</dbReference>
<evidence type="ECO:0000256" key="2">
    <source>
        <dbReference type="ARBA" id="ARBA00004370"/>
    </source>
</evidence>
<feature type="domain" description="PAS" evidence="12">
    <location>
        <begin position="196"/>
        <end position="233"/>
    </location>
</feature>
<dbReference type="SUPFAM" id="SSF55874">
    <property type="entry name" value="ATPase domain of HSP90 chaperone/DNA topoisomerase II/histidine kinase"/>
    <property type="match status" value="1"/>
</dbReference>
<evidence type="ECO:0000256" key="10">
    <source>
        <dbReference type="SAM" id="Phobius"/>
    </source>
</evidence>
<keyword evidence="7" id="KW-0418">Kinase</keyword>
<organism evidence="13 14">
    <name type="scientific">Acinetobacter courvalinii</name>
    <dbReference type="NCBI Taxonomy" id="280147"/>
    <lineage>
        <taxon>Bacteria</taxon>
        <taxon>Pseudomonadati</taxon>
        <taxon>Pseudomonadota</taxon>
        <taxon>Gammaproteobacteria</taxon>
        <taxon>Moraxellales</taxon>
        <taxon>Moraxellaceae</taxon>
        <taxon>Acinetobacter</taxon>
    </lineage>
</organism>
<dbReference type="PROSITE" id="PS50109">
    <property type="entry name" value="HIS_KIN"/>
    <property type="match status" value="1"/>
</dbReference>
<dbReference type="SUPFAM" id="SSF47384">
    <property type="entry name" value="Homodimeric domain of signal transducing histidine kinase"/>
    <property type="match status" value="1"/>
</dbReference>
<dbReference type="GO" id="GO:0007234">
    <property type="term" value="P:osmosensory signaling via phosphorelay pathway"/>
    <property type="evidence" value="ECO:0007669"/>
    <property type="project" value="TreeGrafter"/>
</dbReference>
<dbReference type="GO" id="GO:0030295">
    <property type="term" value="F:protein kinase activator activity"/>
    <property type="evidence" value="ECO:0007669"/>
    <property type="project" value="TreeGrafter"/>
</dbReference>
<dbReference type="EC" id="2.7.13.3" evidence="3"/>
<dbReference type="RefSeq" id="WP_279696921.1">
    <property type="nucleotide sequence ID" value="NZ_JAOEEO010000009.1"/>
</dbReference>
<feature type="transmembrane region" description="Helical" evidence="10">
    <location>
        <begin position="20"/>
        <end position="39"/>
    </location>
</feature>
<dbReference type="InterPro" id="IPR036097">
    <property type="entry name" value="HisK_dim/P_sf"/>
</dbReference>
<dbReference type="Pfam" id="PF02518">
    <property type="entry name" value="HATPase_c"/>
    <property type="match status" value="1"/>
</dbReference>
<feature type="transmembrane region" description="Helical" evidence="10">
    <location>
        <begin position="108"/>
        <end position="139"/>
    </location>
</feature>
<sequence length="522" mass="59274">MLGKIASSVSQTVYRLGVWYSGYRLIIAVSLLLIYLLTAEQLSSNYIYPSLYFYTLIAYITLNITQLFVLHLVPVQVSRQLILIFLIDVICLSLITFSAGGPNLQLSLLYVIIIFSSAILLNSQLSLIITLFAVIMVVYQRFLGDFFDSINLTHLGNSVFLAFLFFVVHAIGRIAVQRFKILETLTFHQSIEIHQLQNINRYILEQIEDGYLVLDESNHIVLTNPAANTLLGIYLPVSLEKTPLIKLQPDLFELIKFSDLKDGEEFSFESQQSPYTVHVRVKHLIVPEQALVLLILKDAQKLTQQVQQLKLAALGQLSASIAHEIRNPLAAIVQANELLKDSDAHQQEMLSRMISKQAKRIDSIVQDTLAMARNRPTEAQPIQLTPFFDSLLNEDLADAKQMIRLKQPEQMTIVFDEKQLRQVLINLIRNALRHNATDAPFIEVDVHEKEGRICIDVIDFGMGVSKRDISQLFKPFFSTEIKGTGLGLYLSHTFCEANHAKLTYIERQQGACFRMECSKFID</sequence>
<comment type="caution">
    <text evidence="13">The sequence shown here is derived from an EMBL/GenBank/DDBJ whole genome shotgun (WGS) entry which is preliminary data.</text>
</comment>
<dbReference type="Gene3D" id="1.10.287.130">
    <property type="match status" value="1"/>
</dbReference>
<keyword evidence="4" id="KW-0597">Phosphoprotein</keyword>
<evidence type="ECO:0000259" key="12">
    <source>
        <dbReference type="PROSITE" id="PS50112"/>
    </source>
</evidence>
<evidence type="ECO:0000256" key="4">
    <source>
        <dbReference type="ARBA" id="ARBA00022553"/>
    </source>
</evidence>
<dbReference type="EMBL" id="JAOEEO010000009">
    <property type="protein sequence ID" value="MDH0565533.1"/>
    <property type="molecule type" value="Genomic_DNA"/>
</dbReference>
<dbReference type="InterPro" id="IPR003594">
    <property type="entry name" value="HATPase_dom"/>
</dbReference>
<dbReference type="InterPro" id="IPR050351">
    <property type="entry name" value="BphY/WalK/GraS-like"/>
</dbReference>
<evidence type="ECO:0000259" key="11">
    <source>
        <dbReference type="PROSITE" id="PS50109"/>
    </source>
</evidence>
<feature type="transmembrane region" description="Helical" evidence="10">
    <location>
        <begin position="159"/>
        <end position="176"/>
    </location>
</feature>
<dbReference type="Pfam" id="PF00989">
    <property type="entry name" value="PAS"/>
    <property type="match status" value="1"/>
</dbReference>
<evidence type="ECO:0000256" key="9">
    <source>
        <dbReference type="ARBA" id="ARBA00023012"/>
    </source>
</evidence>
<protein>
    <recommendedName>
        <fullName evidence="3">histidine kinase</fullName>
        <ecNumber evidence="3">2.7.13.3</ecNumber>
    </recommendedName>
</protein>
<accession>A0AA42IAK3</accession>
<evidence type="ECO:0000256" key="5">
    <source>
        <dbReference type="ARBA" id="ARBA00022679"/>
    </source>
</evidence>
<dbReference type="GO" id="GO:0006355">
    <property type="term" value="P:regulation of DNA-templated transcription"/>
    <property type="evidence" value="ECO:0007669"/>
    <property type="project" value="InterPro"/>
</dbReference>
<evidence type="ECO:0000256" key="8">
    <source>
        <dbReference type="ARBA" id="ARBA00022840"/>
    </source>
</evidence>
<evidence type="ECO:0000256" key="1">
    <source>
        <dbReference type="ARBA" id="ARBA00000085"/>
    </source>
</evidence>
<feature type="domain" description="Histidine kinase" evidence="11">
    <location>
        <begin position="320"/>
        <end position="521"/>
    </location>
</feature>
<keyword evidence="5" id="KW-0808">Transferase</keyword>
<dbReference type="InterPro" id="IPR013767">
    <property type="entry name" value="PAS_fold"/>
</dbReference>
<dbReference type="InterPro" id="IPR005467">
    <property type="entry name" value="His_kinase_dom"/>
</dbReference>
<dbReference type="Gene3D" id="3.30.450.20">
    <property type="entry name" value="PAS domain"/>
    <property type="match status" value="1"/>
</dbReference>
<dbReference type="InterPro" id="IPR000014">
    <property type="entry name" value="PAS"/>
</dbReference>
<gene>
    <name evidence="13" type="ORF">N7644_17840</name>
</gene>
<keyword evidence="9" id="KW-0902">Two-component regulatory system</keyword>
<comment type="catalytic activity">
    <reaction evidence="1">
        <text>ATP + protein L-histidine = ADP + protein N-phospho-L-histidine.</text>
        <dbReference type="EC" id="2.7.13.3"/>
    </reaction>
</comment>
<dbReference type="GO" id="GO:0005524">
    <property type="term" value="F:ATP binding"/>
    <property type="evidence" value="ECO:0007669"/>
    <property type="project" value="UniProtKB-KW"/>
</dbReference>
<name>A0AA42IAK3_9GAMM</name>
<keyword evidence="10" id="KW-0812">Transmembrane</keyword>
<dbReference type="PRINTS" id="PR00344">
    <property type="entry name" value="BCTRLSENSOR"/>
</dbReference>
<dbReference type="Proteomes" id="UP001159329">
    <property type="component" value="Unassembled WGS sequence"/>
</dbReference>
<comment type="subcellular location">
    <subcellularLocation>
        <location evidence="2">Membrane</location>
    </subcellularLocation>
</comment>
<dbReference type="PANTHER" id="PTHR42878">
    <property type="entry name" value="TWO-COMPONENT HISTIDINE KINASE"/>
    <property type="match status" value="1"/>
</dbReference>
<keyword evidence="6" id="KW-0547">Nucleotide-binding</keyword>
<evidence type="ECO:0000256" key="7">
    <source>
        <dbReference type="ARBA" id="ARBA00022777"/>
    </source>
</evidence>
<dbReference type="InterPro" id="IPR003661">
    <property type="entry name" value="HisK_dim/P_dom"/>
</dbReference>
<dbReference type="GO" id="GO:0016020">
    <property type="term" value="C:membrane"/>
    <property type="evidence" value="ECO:0007669"/>
    <property type="project" value="UniProtKB-SubCell"/>
</dbReference>
<proteinExistence type="predicted"/>
<keyword evidence="10" id="KW-1133">Transmembrane helix</keyword>
<evidence type="ECO:0000313" key="13">
    <source>
        <dbReference type="EMBL" id="MDH0565533.1"/>
    </source>
</evidence>
<dbReference type="Gene3D" id="3.30.565.10">
    <property type="entry name" value="Histidine kinase-like ATPase, C-terminal domain"/>
    <property type="match status" value="1"/>
</dbReference>
<dbReference type="InterPro" id="IPR036890">
    <property type="entry name" value="HATPase_C_sf"/>
</dbReference>
<dbReference type="Pfam" id="PF25323">
    <property type="entry name" value="6TM_PilS"/>
    <property type="match status" value="1"/>
</dbReference>
<reference evidence="13" key="1">
    <citation type="submission" date="2022-09" db="EMBL/GenBank/DDBJ databases">
        <title>Intensive care unit water sources are persistently colonized with multi-drug resistant bacteria and are the site of extensive horizontal gene transfer of antibiotic resistance genes.</title>
        <authorList>
            <person name="Diorio-Toth L."/>
        </authorList>
    </citation>
    <scope>NUCLEOTIDE SEQUENCE</scope>
    <source>
        <strain evidence="13">GD04005</strain>
    </source>
</reference>
<evidence type="ECO:0000313" key="14">
    <source>
        <dbReference type="Proteomes" id="UP001159329"/>
    </source>
</evidence>
<dbReference type="CDD" id="cd00075">
    <property type="entry name" value="HATPase"/>
    <property type="match status" value="1"/>
</dbReference>
<dbReference type="SMART" id="SM00388">
    <property type="entry name" value="HisKA"/>
    <property type="match status" value="1"/>
</dbReference>
<keyword evidence="10" id="KW-0472">Membrane</keyword>
<feature type="transmembrane region" description="Helical" evidence="10">
    <location>
        <begin position="51"/>
        <end position="69"/>
    </location>
</feature>
<dbReference type="AlphaFoldDB" id="A0AA42IAK3"/>
<evidence type="ECO:0000256" key="6">
    <source>
        <dbReference type="ARBA" id="ARBA00022741"/>
    </source>
</evidence>
<feature type="transmembrane region" description="Helical" evidence="10">
    <location>
        <begin position="81"/>
        <end position="101"/>
    </location>
</feature>
<dbReference type="CDD" id="cd00082">
    <property type="entry name" value="HisKA"/>
    <property type="match status" value="1"/>
</dbReference>
<dbReference type="GO" id="GO:0000156">
    <property type="term" value="F:phosphorelay response regulator activity"/>
    <property type="evidence" value="ECO:0007669"/>
    <property type="project" value="TreeGrafter"/>
</dbReference>
<dbReference type="PANTHER" id="PTHR42878:SF7">
    <property type="entry name" value="SENSOR HISTIDINE KINASE GLRK"/>
    <property type="match status" value="1"/>
</dbReference>
<keyword evidence="8 13" id="KW-0067">ATP-binding</keyword>
<dbReference type="Pfam" id="PF00512">
    <property type="entry name" value="HisKA"/>
    <property type="match status" value="1"/>
</dbReference>
<evidence type="ECO:0000256" key="3">
    <source>
        <dbReference type="ARBA" id="ARBA00012438"/>
    </source>
</evidence>
<dbReference type="SMART" id="SM00387">
    <property type="entry name" value="HATPase_c"/>
    <property type="match status" value="1"/>
</dbReference>
<dbReference type="InterPro" id="IPR004358">
    <property type="entry name" value="Sig_transdc_His_kin-like_C"/>
</dbReference>